<dbReference type="Gene3D" id="1.25.40.10">
    <property type="entry name" value="Tetratricopeptide repeat domain"/>
    <property type="match status" value="1"/>
</dbReference>
<evidence type="ECO:0000256" key="3">
    <source>
        <dbReference type="PROSITE-ProRule" id="PRU00339"/>
    </source>
</evidence>
<gene>
    <name evidence="4" type="ORF">A3A63_03695</name>
</gene>
<evidence type="ECO:0000256" key="2">
    <source>
        <dbReference type="ARBA" id="ARBA00022803"/>
    </source>
</evidence>
<organism evidence="4 5">
    <name type="scientific">Candidatus Gottesmanbacteria bacterium RIFCSPLOWO2_01_FULL_46_9</name>
    <dbReference type="NCBI Taxonomy" id="1798394"/>
    <lineage>
        <taxon>Bacteria</taxon>
        <taxon>Candidatus Gottesmaniibacteriota</taxon>
    </lineage>
</organism>
<evidence type="ECO:0000256" key="1">
    <source>
        <dbReference type="ARBA" id="ARBA00022737"/>
    </source>
</evidence>
<keyword evidence="1" id="KW-0677">Repeat</keyword>
<dbReference type="PANTHER" id="PTHR45586">
    <property type="entry name" value="TPR REPEAT-CONTAINING PROTEIN PA4667"/>
    <property type="match status" value="1"/>
</dbReference>
<evidence type="ECO:0000313" key="4">
    <source>
        <dbReference type="EMBL" id="OGG29271.1"/>
    </source>
</evidence>
<dbReference type="InterPro" id="IPR051012">
    <property type="entry name" value="CellSynth/LPSAsmb/PSIAsmb"/>
</dbReference>
<dbReference type="PANTHER" id="PTHR45586:SF1">
    <property type="entry name" value="LIPOPOLYSACCHARIDE ASSEMBLY PROTEIN B"/>
    <property type="match status" value="1"/>
</dbReference>
<name>A0A1F6AX55_9BACT</name>
<dbReference type="Pfam" id="PF14559">
    <property type="entry name" value="TPR_19"/>
    <property type="match status" value="1"/>
</dbReference>
<dbReference type="PROSITE" id="PS50005">
    <property type="entry name" value="TPR"/>
    <property type="match status" value="1"/>
</dbReference>
<dbReference type="AlphaFoldDB" id="A0A1F6AX55"/>
<keyword evidence="2 3" id="KW-0802">TPR repeat</keyword>
<proteinExistence type="predicted"/>
<dbReference type="EMBL" id="MFJX01000075">
    <property type="protein sequence ID" value="OGG29271.1"/>
    <property type="molecule type" value="Genomic_DNA"/>
</dbReference>
<comment type="caution">
    <text evidence="4">The sequence shown here is derived from an EMBL/GenBank/DDBJ whole genome shotgun (WGS) entry which is preliminary data.</text>
</comment>
<reference evidence="4 5" key="1">
    <citation type="journal article" date="2016" name="Nat. Commun.">
        <title>Thousands of microbial genomes shed light on interconnected biogeochemical processes in an aquifer system.</title>
        <authorList>
            <person name="Anantharaman K."/>
            <person name="Brown C.T."/>
            <person name="Hug L.A."/>
            <person name="Sharon I."/>
            <person name="Castelle C.J."/>
            <person name="Probst A.J."/>
            <person name="Thomas B.C."/>
            <person name="Singh A."/>
            <person name="Wilkins M.J."/>
            <person name="Karaoz U."/>
            <person name="Brodie E.L."/>
            <person name="Williams K.H."/>
            <person name="Hubbard S.S."/>
            <person name="Banfield J.F."/>
        </authorList>
    </citation>
    <scope>NUCLEOTIDE SEQUENCE [LARGE SCALE GENOMIC DNA]</scope>
</reference>
<dbReference type="SMART" id="SM00028">
    <property type="entry name" value="TPR"/>
    <property type="match status" value="4"/>
</dbReference>
<dbReference type="SUPFAM" id="SSF48452">
    <property type="entry name" value="TPR-like"/>
    <property type="match status" value="1"/>
</dbReference>
<sequence>MKTIQDLIHQANKLMEQEHYDEAEPLLLVVIKRDQKNPEAHYLLGEVYCKQQRFAESVTVLEKANRLLPGNPNIIRLLGWATFMNGDIERGREHMKKALTKTPNDIRHLCDFAVLEMHNHNYVAAKTYARTAMNLAPNDDMVQEVNAAIDAFGAAYHHTLQKN</sequence>
<dbReference type="Proteomes" id="UP000176450">
    <property type="component" value="Unassembled WGS sequence"/>
</dbReference>
<accession>A0A1F6AX55</accession>
<dbReference type="InterPro" id="IPR011990">
    <property type="entry name" value="TPR-like_helical_dom_sf"/>
</dbReference>
<evidence type="ECO:0000313" key="5">
    <source>
        <dbReference type="Proteomes" id="UP000176450"/>
    </source>
</evidence>
<dbReference type="InterPro" id="IPR019734">
    <property type="entry name" value="TPR_rpt"/>
</dbReference>
<feature type="repeat" description="TPR" evidence="3">
    <location>
        <begin position="38"/>
        <end position="71"/>
    </location>
</feature>
<protein>
    <submittedName>
        <fullName evidence="4">Uncharacterized protein</fullName>
    </submittedName>
</protein>